<dbReference type="GO" id="GO:0004364">
    <property type="term" value="F:glutathione transferase activity"/>
    <property type="evidence" value="ECO:0007669"/>
    <property type="project" value="UniProtKB-EC"/>
</dbReference>
<evidence type="ECO:0008006" key="9">
    <source>
        <dbReference type="Google" id="ProtNLM"/>
    </source>
</evidence>
<sequence length="262" mass="30152">MKIKVKKVGEHVDDLKSIPVVRPIVCRTEIQPRGGIYLKQSADQIRGFRVQKMSQDKYKLVYFNARGRAEPIRFLFVALDIPFEDLRVGKTEWQELKHRTPSKKLPYLEITSASGRAICYDESMAIARMVARRHNLMGTTDEEYYRVERLIGQCADIDQLFYQIHLASSKHEAGRLTTNFISKKAPELLELIAQSLKASGGPYVLGDRPSFGDLLLLTTLDHVADIDFRLLRRPCFVTHREAVFRMFPKLPEYLSKRPTTVL</sequence>
<dbReference type="InterPro" id="IPR004045">
    <property type="entry name" value="Glutathione_S-Trfase_N"/>
</dbReference>
<dbReference type="Gene3D" id="1.20.1050.10">
    <property type="match status" value="1"/>
</dbReference>
<dbReference type="InterPro" id="IPR036249">
    <property type="entry name" value="Thioredoxin-like_sf"/>
</dbReference>
<feature type="domain" description="GST N-terminal" evidence="5">
    <location>
        <begin position="56"/>
        <end position="138"/>
    </location>
</feature>
<dbReference type="SFLD" id="SFLDG00363">
    <property type="entry name" value="AMPS_(cytGST):_Alpha-__Mu-__Pi"/>
    <property type="match status" value="1"/>
</dbReference>
<dbReference type="InterPro" id="IPR040079">
    <property type="entry name" value="Glutathione_S-Trfase"/>
</dbReference>
<dbReference type="PROSITE" id="PS50404">
    <property type="entry name" value="GST_NTER"/>
    <property type="match status" value="1"/>
</dbReference>
<dbReference type="InterPro" id="IPR004046">
    <property type="entry name" value="GST_C"/>
</dbReference>
<dbReference type="SFLD" id="SFLDS00019">
    <property type="entry name" value="Glutathione_Transferase_(cytos"/>
    <property type="match status" value="1"/>
</dbReference>
<evidence type="ECO:0000313" key="7">
    <source>
        <dbReference type="EMBL" id="CAL5132932.1"/>
    </source>
</evidence>
<dbReference type="SFLD" id="SFLDG01205">
    <property type="entry name" value="AMPS.1"/>
    <property type="match status" value="1"/>
</dbReference>
<dbReference type="SUPFAM" id="SSF52833">
    <property type="entry name" value="Thioredoxin-like"/>
    <property type="match status" value="1"/>
</dbReference>
<dbReference type="Gene3D" id="3.40.30.10">
    <property type="entry name" value="Glutaredoxin"/>
    <property type="match status" value="1"/>
</dbReference>
<dbReference type="InterPro" id="IPR050213">
    <property type="entry name" value="GST_superfamily"/>
</dbReference>
<evidence type="ECO:0000259" key="5">
    <source>
        <dbReference type="PROSITE" id="PS50404"/>
    </source>
</evidence>
<dbReference type="EMBL" id="CAXLJL010000145">
    <property type="protein sequence ID" value="CAL5132932.1"/>
    <property type="molecule type" value="Genomic_DNA"/>
</dbReference>
<comment type="function">
    <text evidence="1">GST isoenzymes appear to play a central role in the parasite detoxification system. Other functions are also suspected including a role in increasing the solubility of haematin in the parasite gut.</text>
</comment>
<evidence type="ECO:0000259" key="6">
    <source>
        <dbReference type="PROSITE" id="PS50405"/>
    </source>
</evidence>
<gene>
    <name evidence="7" type="ORF">CDAUBV1_LOCUS5810</name>
</gene>
<evidence type="ECO:0000256" key="2">
    <source>
        <dbReference type="ARBA" id="ARBA00003701"/>
    </source>
</evidence>
<name>A0AAV2T9M5_CALDB</name>
<evidence type="ECO:0000256" key="3">
    <source>
        <dbReference type="ARBA" id="ARBA00005861"/>
    </source>
</evidence>
<dbReference type="InterPro" id="IPR036282">
    <property type="entry name" value="Glutathione-S-Trfase_C_sf"/>
</dbReference>
<dbReference type="AlphaFoldDB" id="A0AAV2T9M5"/>
<dbReference type="PANTHER" id="PTHR11571">
    <property type="entry name" value="GLUTATHIONE S-TRANSFERASE"/>
    <property type="match status" value="1"/>
</dbReference>
<evidence type="ECO:0000256" key="1">
    <source>
        <dbReference type="ARBA" id="ARBA00002446"/>
    </source>
</evidence>
<dbReference type="Pfam" id="PF14497">
    <property type="entry name" value="GST_C_3"/>
    <property type="match status" value="1"/>
</dbReference>
<feature type="domain" description="GST C-terminal" evidence="6">
    <location>
        <begin position="140"/>
        <end position="262"/>
    </location>
</feature>
<dbReference type="Pfam" id="PF02798">
    <property type="entry name" value="GST_N"/>
    <property type="match status" value="1"/>
</dbReference>
<proteinExistence type="inferred from homology"/>
<dbReference type="SUPFAM" id="SSF47616">
    <property type="entry name" value="GST C-terminal domain-like"/>
    <property type="match status" value="1"/>
</dbReference>
<organism evidence="7 8">
    <name type="scientific">Calicophoron daubneyi</name>
    <name type="common">Rumen fluke</name>
    <name type="synonym">Paramphistomum daubneyi</name>
    <dbReference type="NCBI Taxonomy" id="300641"/>
    <lineage>
        <taxon>Eukaryota</taxon>
        <taxon>Metazoa</taxon>
        <taxon>Spiralia</taxon>
        <taxon>Lophotrochozoa</taxon>
        <taxon>Platyhelminthes</taxon>
        <taxon>Trematoda</taxon>
        <taxon>Digenea</taxon>
        <taxon>Plagiorchiida</taxon>
        <taxon>Pronocephalata</taxon>
        <taxon>Paramphistomoidea</taxon>
        <taxon>Paramphistomidae</taxon>
        <taxon>Calicophoron</taxon>
    </lineage>
</organism>
<evidence type="ECO:0000313" key="8">
    <source>
        <dbReference type="Proteomes" id="UP001497525"/>
    </source>
</evidence>
<comment type="similarity">
    <text evidence="3">Belongs to the GST superfamily. Mu family.</text>
</comment>
<dbReference type="Proteomes" id="UP001497525">
    <property type="component" value="Unassembled WGS sequence"/>
</dbReference>
<comment type="subunit">
    <text evidence="4">Homodimer.</text>
</comment>
<dbReference type="CDD" id="cd03039">
    <property type="entry name" value="GST_N_Sigma_like"/>
    <property type="match status" value="1"/>
</dbReference>
<reference evidence="7" key="1">
    <citation type="submission" date="2024-06" db="EMBL/GenBank/DDBJ databases">
        <authorList>
            <person name="Liu X."/>
            <person name="Lenzi L."/>
            <person name="Haldenby T S."/>
            <person name="Uol C."/>
        </authorList>
    </citation>
    <scope>NUCLEOTIDE SEQUENCE</scope>
</reference>
<evidence type="ECO:0000256" key="4">
    <source>
        <dbReference type="ARBA" id="ARBA00011738"/>
    </source>
</evidence>
<accession>A0AAV2T9M5</accession>
<dbReference type="GO" id="GO:0006749">
    <property type="term" value="P:glutathione metabolic process"/>
    <property type="evidence" value="ECO:0007669"/>
    <property type="project" value="TreeGrafter"/>
</dbReference>
<dbReference type="PROSITE" id="PS50405">
    <property type="entry name" value="GST_CTER"/>
    <property type="match status" value="1"/>
</dbReference>
<comment type="caution">
    <text evidence="7">The sequence shown here is derived from an EMBL/GenBank/DDBJ whole genome shotgun (WGS) entry which is preliminary data.</text>
</comment>
<protein>
    <recommendedName>
        <fullName evidence="9">Glutathione S-transferase</fullName>
    </recommendedName>
</protein>
<dbReference type="InterPro" id="IPR010987">
    <property type="entry name" value="Glutathione-S-Trfase_C-like"/>
</dbReference>
<comment type="function">
    <text evidence="2">Conjugation of reduced glutathione to a wide number of exogenous and endogenous hydrophobic electrophiles.</text>
</comment>
<dbReference type="PANTHER" id="PTHR11571:SF150">
    <property type="entry name" value="GLUTATHIONE S-TRANSFERASE"/>
    <property type="match status" value="1"/>
</dbReference>